<dbReference type="HOGENOM" id="CLU_058392_2_0_6"/>
<evidence type="ECO:0000313" key="5">
    <source>
        <dbReference type="Proteomes" id="UP000006286"/>
    </source>
</evidence>
<reference evidence="4 5" key="1">
    <citation type="journal article" date="2012" name="J. Bacteriol.">
        <title>Complete genome sequence of Alcanivorax dieselolei type strain B5.</title>
        <authorList>
            <person name="Lai Q."/>
            <person name="Li W."/>
            <person name="Shao Z."/>
        </authorList>
    </citation>
    <scope>NUCLEOTIDE SEQUENCE [LARGE SCALE GENOMIC DNA]</scope>
    <source>
        <strain evidence="5">DSM 16502 / CGMCC 1.3690 / B-5</strain>
    </source>
</reference>
<feature type="signal peptide" evidence="1">
    <location>
        <begin position="1"/>
        <end position="28"/>
    </location>
</feature>
<dbReference type="PROSITE" id="PS51257">
    <property type="entry name" value="PROKAR_LIPOPROTEIN"/>
    <property type="match status" value="1"/>
</dbReference>
<organism evidence="4 5">
    <name type="scientific">Alcanivorax dieselolei (strain DSM 16502 / CGMCC 1.3690 / MCCC 1A00001 / B-5)</name>
    <name type="common">Alloalcanivorax dieselolei</name>
    <dbReference type="NCBI Taxonomy" id="930169"/>
    <lineage>
        <taxon>Bacteria</taxon>
        <taxon>Pseudomonadati</taxon>
        <taxon>Pseudomonadota</taxon>
        <taxon>Gammaproteobacteria</taxon>
        <taxon>Oceanospirillales</taxon>
        <taxon>Alcanivoracaceae</taxon>
        <taxon>Alloalcanivorax</taxon>
    </lineage>
</organism>
<keyword evidence="5" id="KW-1185">Reference proteome</keyword>
<dbReference type="Pfam" id="PF22003">
    <property type="entry name" value="MrkDrd"/>
    <property type="match status" value="1"/>
</dbReference>
<gene>
    <name evidence="4" type="ordered locus">B5T_00874</name>
</gene>
<dbReference type="AlphaFoldDB" id="K0C9A3"/>
<dbReference type="SUPFAM" id="SSF49401">
    <property type="entry name" value="Bacterial adhesins"/>
    <property type="match status" value="1"/>
</dbReference>
<feature type="chain" id="PRO_5003832141" evidence="1">
    <location>
        <begin position="29"/>
        <end position="334"/>
    </location>
</feature>
<dbReference type="PATRIC" id="fig|930169.3.peg.859"/>
<feature type="domain" description="MrkD-like receptor binding" evidence="3">
    <location>
        <begin position="40"/>
        <end position="184"/>
    </location>
</feature>
<feature type="domain" description="Fimbrial-type adhesion" evidence="2">
    <location>
        <begin position="188"/>
        <end position="333"/>
    </location>
</feature>
<dbReference type="eggNOG" id="COG3539">
    <property type="taxonomic scope" value="Bacteria"/>
</dbReference>
<dbReference type="PANTHER" id="PTHR33420:SF26">
    <property type="entry name" value="FIMBRIAL SUBUNIT"/>
    <property type="match status" value="1"/>
</dbReference>
<dbReference type="STRING" id="930169.B5T_00874"/>
<dbReference type="PANTHER" id="PTHR33420">
    <property type="entry name" value="FIMBRIAL SUBUNIT ELFA-RELATED"/>
    <property type="match status" value="1"/>
</dbReference>
<sequence>MIKHLFPSTRRIALVLMAALLPSLGWSACNVRSGIVPQDIKMTMGQVTLTPNVPVGTVLAMQEFPIFPVSNFANCTWGSGYMIGQTLIGNPSTYDPQIYTTNVQGIGIRLSRRIEGLSQTVVYPHQLGPWSNTNLNLSEGYFRVEIIKISEQTGSGTLVSGQYTRYYADGTGAGRPILTSTLDASAITIVSSACEVDMGSRNIAVDFGTVSRSIFAGVGSTNTEREFQVGLSCVGPSHGQDSVKLSFGYTPDPSGAAGVIKIDGGTEAASGVGIQLLDNRTSTPIDNGDRVELGTVTPGDHQFQLPLKARYYQTAPTVNGGETRAIATFTIEYN</sequence>
<keyword evidence="1" id="KW-0732">Signal</keyword>
<dbReference type="Gene3D" id="2.60.40.1090">
    <property type="entry name" value="Fimbrial-type adhesion domain"/>
    <property type="match status" value="1"/>
</dbReference>
<name>K0C9A3_ALCDB</name>
<dbReference type="OrthoDB" id="6052505at2"/>
<dbReference type="GO" id="GO:0043709">
    <property type="term" value="P:cell adhesion involved in single-species biofilm formation"/>
    <property type="evidence" value="ECO:0007669"/>
    <property type="project" value="TreeGrafter"/>
</dbReference>
<evidence type="ECO:0000259" key="3">
    <source>
        <dbReference type="Pfam" id="PF22003"/>
    </source>
</evidence>
<dbReference type="InterPro" id="IPR008966">
    <property type="entry name" value="Adhesion_dom_sf"/>
</dbReference>
<dbReference type="RefSeq" id="WP_014993239.1">
    <property type="nucleotide sequence ID" value="NC_018691.1"/>
</dbReference>
<dbReference type="InterPro" id="IPR054160">
    <property type="entry name" value="MrkD_recept-bd"/>
</dbReference>
<evidence type="ECO:0000259" key="2">
    <source>
        <dbReference type="Pfam" id="PF00419"/>
    </source>
</evidence>
<dbReference type="InterPro" id="IPR050263">
    <property type="entry name" value="Bact_Fimbrial_Adh_Pro"/>
</dbReference>
<dbReference type="GO" id="GO:0009289">
    <property type="term" value="C:pilus"/>
    <property type="evidence" value="ECO:0007669"/>
    <property type="project" value="InterPro"/>
</dbReference>
<protein>
    <submittedName>
        <fullName evidence="4">Fimbrial adhesin</fullName>
    </submittedName>
</protein>
<proteinExistence type="predicted"/>
<dbReference type="KEGG" id="adi:B5T_00874"/>
<dbReference type="Pfam" id="PF00419">
    <property type="entry name" value="Fimbrial"/>
    <property type="match status" value="1"/>
</dbReference>
<evidence type="ECO:0000256" key="1">
    <source>
        <dbReference type="SAM" id="SignalP"/>
    </source>
</evidence>
<dbReference type="Proteomes" id="UP000006286">
    <property type="component" value="Chromosome"/>
</dbReference>
<dbReference type="EMBL" id="CP003466">
    <property type="protein sequence ID" value="AFT69158.1"/>
    <property type="molecule type" value="Genomic_DNA"/>
</dbReference>
<dbReference type="Gene3D" id="2.60.40.3310">
    <property type="match status" value="1"/>
</dbReference>
<dbReference type="InterPro" id="IPR000259">
    <property type="entry name" value="Adhesion_dom_fimbrial"/>
</dbReference>
<dbReference type="InterPro" id="IPR036937">
    <property type="entry name" value="Adhesion_dom_fimbrial_sf"/>
</dbReference>
<accession>K0C9A3</accession>
<evidence type="ECO:0000313" key="4">
    <source>
        <dbReference type="EMBL" id="AFT69158.1"/>
    </source>
</evidence>